<dbReference type="InterPro" id="IPR000253">
    <property type="entry name" value="FHA_dom"/>
</dbReference>
<dbReference type="EMBL" id="KN847336">
    <property type="protein sequence ID" value="KIW42179.1"/>
    <property type="molecule type" value="Genomic_DNA"/>
</dbReference>
<dbReference type="Gene3D" id="1.10.510.10">
    <property type="entry name" value="Transferase(Phosphotransferase) domain 1"/>
    <property type="match status" value="1"/>
</dbReference>
<dbReference type="HOGENOM" id="CLU_000288_105_0_1"/>
<organism evidence="8 9">
    <name type="scientific">Exophiala oligosperma</name>
    <dbReference type="NCBI Taxonomy" id="215243"/>
    <lineage>
        <taxon>Eukaryota</taxon>
        <taxon>Fungi</taxon>
        <taxon>Dikarya</taxon>
        <taxon>Ascomycota</taxon>
        <taxon>Pezizomycotina</taxon>
        <taxon>Eurotiomycetes</taxon>
        <taxon>Chaetothyriomycetidae</taxon>
        <taxon>Chaetothyriales</taxon>
        <taxon>Herpotrichiellaceae</taxon>
        <taxon>Exophiala</taxon>
    </lineage>
</organism>
<evidence type="ECO:0000259" key="6">
    <source>
        <dbReference type="PROSITE" id="PS50006"/>
    </source>
</evidence>
<evidence type="ECO:0000313" key="8">
    <source>
        <dbReference type="EMBL" id="KIW42179.1"/>
    </source>
</evidence>
<feature type="compositionally biased region" description="Basic and acidic residues" evidence="5">
    <location>
        <begin position="632"/>
        <end position="642"/>
    </location>
</feature>
<dbReference type="Pfam" id="PF00069">
    <property type="entry name" value="Pkinase"/>
    <property type="match status" value="1"/>
</dbReference>
<keyword evidence="9" id="KW-1185">Reference proteome</keyword>
<dbReference type="Gene3D" id="2.60.200.20">
    <property type="match status" value="1"/>
</dbReference>
<comment type="similarity">
    <text evidence="1">Belongs to the protein kinase superfamily. CAMK Ser/Thr protein kinase family. CHEK2 subfamily.</text>
</comment>
<dbReference type="SMART" id="SM00220">
    <property type="entry name" value="S_TKc"/>
    <property type="match status" value="1"/>
</dbReference>
<feature type="domain" description="Protein kinase" evidence="7">
    <location>
        <begin position="133"/>
        <end position="440"/>
    </location>
</feature>
<keyword evidence="2 4" id="KW-0547">Nucleotide-binding</keyword>
<evidence type="ECO:0000259" key="7">
    <source>
        <dbReference type="PROSITE" id="PS50011"/>
    </source>
</evidence>
<feature type="region of interest" description="Disordered" evidence="5">
    <location>
        <begin position="665"/>
        <end position="714"/>
    </location>
</feature>
<dbReference type="Proteomes" id="UP000053342">
    <property type="component" value="Unassembled WGS sequence"/>
</dbReference>
<dbReference type="OrthoDB" id="74764at2759"/>
<dbReference type="InterPro" id="IPR008271">
    <property type="entry name" value="Ser/Thr_kinase_AS"/>
</dbReference>
<proteinExistence type="inferred from homology"/>
<sequence>MCDRYKILALTGKEIFANEEIIIGRDRNRCQYIIEDPYISKRHIRVYTVVYENDDLDGTESLVYVEDLSQNGTYWNGSTIGRGNGGYLLSDGDVLRLSRLTTFTFHTVANSSFNPNFDFTREREMEKFRRDYVITDRLLGAGTFGRVFMAIEQHARAQVACKVVELRKIGRGRSRYGPPERPVPAEDVDILVQQQKIKAWGEQKRENHLEEKLKLYFREIEILASISHPNIIGVEKVYVTQNTIYMMQTLITAGDLFSYIDCKNGRLLEVEAAVIIRQILIALAFLHKNNIVHRDIKPENILMTSLATGSRVVLTDFGAARRIANPRSRMQTALGTREYAAPEQSHQENRPGRAGYTRAVDMWSVGCVTVVLLTGGMAFCDPVTNSYSESLARECNLDSLQETPEWQNIRERPKDFISKLLVLDEASRPSAEEALKHPWFSNDLHRDDFEHLYQRTIKHWHPRTPKLPLVDFKEGGKSQKPVEPPYKPFPRQMHLALWAQGDPKGRLRQEVIDAVESWGIRSPRIAQELLKQSYQKEATKTSSYWDRRGQDTNTMRDKRVKLPTRTLKAPAQELQSEIKVKPMEVSDDKAFEEPLTPKPPRVLKRRASSAPPMACNGFEETKYTNSATDDSMDPRDDAKFDSWDGAQHEASSMAAGYEVSSRAGDASTSSSIHNYSDMHRGIGLRPLNNSNRLRRRTGTLPSNQRKKQQHRGSIFDLVEDDVNTKTRQEKIATSIDRPKPPVTNNFSPRNLYLPR</sequence>
<evidence type="ECO:0000313" key="9">
    <source>
        <dbReference type="Proteomes" id="UP000053342"/>
    </source>
</evidence>
<name>A0A0D2E320_9EURO</name>
<dbReference type="Gene3D" id="3.30.200.20">
    <property type="entry name" value="Phosphorylase Kinase, domain 1"/>
    <property type="match status" value="1"/>
</dbReference>
<evidence type="ECO:0000256" key="2">
    <source>
        <dbReference type="ARBA" id="ARBA00022741"/>
    </source>
</evidence>
<dbReference type="CDD" id="cd22670">
    <property type="entry name" value="FHA_MEK1-like"/>
    <property type="match status" value="1"/>
</dbReference>
<feature type="region of interest" description="Disordered" evidence="5">
    <location>
        <begin position="589"/>
        <end position="618"/>
    </location>
</feature>
<dbReference type="STRING" id="215243.A0A0D2E320"/>
<feature type="region of interest" description="Disordered" evidence="5">
    <location>
        <begin position="732"/>
        <end position="755"/>
    </location>
</feature>
<dbReference type="InterPro" id="IPR017441">
    <property type="entry name" value="Protein_kinase_ATP_BS"/>
</dbReference>
<dbReference type="PANTHER" id="PTHR24347">
    <property type="entry name" value="SERINE/THREONINE-PROTEIN KINASE"/>
    <property type="match status" value="1"/>
</dbReference>
<dbReference type="PROSITE" id="PS50011">
    <property type="entry name" value="PROTEIN_KINASE_DOM"/>
    <property type="match status" value="1"/>
</dbReference>
<dbReference type="GO" id="GO:0005524">
    <property type="term" value="F:ATP binding"/>
    <property type="evidence" value="ECO:0007669"/>
    <property type="project" value="UniProtKB-UniRule"/>
</dbReference>
<feature type="domain" description="FHA" evidence="6">
    <location>
        <begin position="21"/>
        <end position="80"/>
    </location>
</feature>
<dbReference type="PROSITE" id="PS00108">
    <property type="entry name" value="PROTEIN_KINASE_ST"/>
    <property type="match status" value="1"/>
</dbReference>
<dbReference type="PROSITE" id="PS50006">
    <property type="entry name" value="FHA_DOMAIN"/>
    <property type="match status" value="1"/>
</dbReference>
<dbReference type="InterPro" id="IPR000719">
    <property type="entry name" value="Prot_kinase_dom"/>
</dbReference>
<evidence type="ECO:0000256" key="4">
    <source>
        <dbReference type="PROSITE-ProRule" id="PRU10141"/>
    </source>
</evidence>
<dbReference type="GO" id="GO:0004672">
    <property type="term" value="F:protein kinase activity"/>
    <property type="evidence" value="ECO:0007669"/>
    <property type="project" value="InterPro"/>
</dbReference>
<dbReference type="AlphaFoldDB" id="A0A0D2E320"/>
<feature type="binding site" evidence="4">
    <location>
        <position position="162"/>
    </location>
    <ligand>
        <name>ATP</name>
        <dbReference type="ChEBI" id="CHEBI:30616"/>
    </ligand>
</feature>
<accession>A0A0D2E320</accession>
<evidence type="ECO:0000256" key="3">
    <source>
        <dbReference type="ARBA" id="ARBA00022840"/>
    </source>
</evidence>
<dbReference type="PROSITE" id="PS00107">
    <property type="entry name" value="PROTEIN_KINASE_ATP"/>
    <property type="match status" value="1"/>
</dbReference>
<reference evidence="8 9" key="1">
    <citation type="submission" date="2015-01" db="EMBL/GenBank/DDBJ databases">
        <title>The Genome Sequence of Exophiala oligosperma CBS72588.</title>
        <authorList>
            <consortium name="The Broad Institute Genomics Platform"/>
            <person name="Cuomo C."/>
            <person name="de Hoog S."/>
            <person name="Gorbushina A."/>
            <person name="Stielow B."/>
            <person name="Teixiera M."/>
            <person name="Abouelleil A."/>
            <person name="Chapman S.B."/>
            <person name="Priest M."/>
            <person name="Young S.K."/>
            <person name="Wortman J."/>
            <person name="Nusbaum C."/>
            <person name="Birren B."/>
        </authorList>
    </citation>
    <scope>NUCLEOTIDE SEQUENCE [LARGE SCALE GENOMIC DNA]</scope>
    <source>
        <strain evidence="8 9">CBS 72588</strain>
    </source>
</reference>
<dbReference type="VEuPathDB" id="FungiDB:PV06_05751"/>
<dbReference type="InterPro" id="IPR011009">
    <property type="entry name" value="Kinase-like_dom_sf"/>
</dbReference>
<dbReference type="SMART" id="SM00240">
    <property type="entry name" value="FHA"/>
    <property type="match status" value="1"/>
</dbReference>
<dbReference type="Pfam" id="PF00498">
    <property type="entry name" value="FHA"/>
    <property type="match status" value="1"/>
</dbReference>
<keyword evidence="3 4" id="KW-0067">ATP-binding</keyword>
<dbReference type="SUPFAM" id="SSF49879">
    <property type="entry name" value="SMAD/FHA domain"/>
    <property type="match status" value="1"/>
</dbReference>
<evidence type="ECO:0000256" key="1">
    <source>
        <dbReference type="ARBA" id="ARBA00005575"/>
    </source>
</evidence>
<protein>
    <recommendedName>
        <fullName evidence="10">CAMK protein kinase</fullName>
    </recommendedName>
</protein>
<dbReference type="InterPro" id="IPR008984">
    <property type="entry name" value="SMAD_FHA_dom_sf"/>
</dbReference>
<evidence type="ECO:0000256" key="5">
    <source>
        <dbReference type="SAM" id="MobiDB-lite"/>
    </source>
</evidence>
<evidence type="ECO:0008006" key="10">
    <source>
        <dbReference type="Google" id="ProtNLM"/>
    </source>
</evidence>
<dbReference type="RefSeq" id="XP_016262395.1">
    <property type="nucleotide sequence ID" value="XM_016406791.1"/>
</dbReference>
<gene>
    <name evidence="8" type="ORF">PV06_05751</name>
</gene>
<dbReference type="SUPFAM" id="SSF56112">
    <property type="entry name" value="Protein kinase-like (PK-like)"/>
    <property type="match status" value="1"/>
</dbReference>
<feature type="region of interest" description="Disordered" evidence="5">
    <location>
        <begin position="623"/>
        <end position="642"/>
    </location>
</feature>
<dbReference type="GeneID" id="27357825"/>